<evidence type="ECO:0000256" key="6">
    <source>
        <dbReference type="ARBA" id="ARBA00023002"/>
    </source>
</evidence>
<dbReference type="Gene3D" id="3.50.50.60">
    <property type="entry name" value="FAD/NAD(P)-binding domain"/>
    <property type="match status" value="1"/>
</dbReference>
<keyword evidence="19" id="KW-1185">Reference proteome</keyword>
<sequence length="544" mass="57887">MDITRRRALQAAALLGVSGASAFLSGARPASAAPILESAYRAFVPELWNEPLRAPEHSESIIIGSGFGAAVAARRLTESGSSVTILERGSQWPLDARRQIFANDVAPDGRAFWRRGGLAPLTGLPMVPTDRFGGIFDVTEHGSIDVWRAAAVGGGSLVFTGVMIAPERRFFDSLFGSAVSYDEMDAVYYPRVRSALRLSPMPDDVYASVPFTHSRIWDAQARRAGYSPKRIDGIWNWDVVRAELSGAARPSATIGESNLGNSNGAKFDLTQNYLADAQRTTRAKIHARHEVTAVTRAADGRYVLEVDILDPTASVVESRTLTCDRLFLGAGSMGTSELLVAARDTGALPDLNEHVGQGWGTNGDAALVRGMTPEGNGIVQASPSASRIFDESGTPLTLENWYVPGSPIDLSLIGSLGMVLDPTRGEFVYDRAAGKTQLRWPEQGNTYVEEALRAVHDRIAHTSGIGTGFPLLRVPDVNASFTAHPLGGAVLGKATDGYGRVAGYDGLYVVDGALIPGSTGAVNPSLTIAALAERNIEEIISAGR</sequence>
<comment type="similarity">
    <text evidence="2">Belongs to the GMC oxidoreductase family.</text>
</comment>
<evidence type="ECO:0000313" key="18">
    <source>
        <dbReference type="EMBL" id="MDV6263465.1"/>
    </source>
</evidence>
<keyword evidence="6" id="KW-0560">Oxidoreductase</keyword>
<feature type="domain" description="Glucose-methanol-choline oxidoreductase C-terminal" evidence="17">
    <location>
        <begin position="480"/>
        <end position="532"/>
    </location>
</feature>
<keyword evidence="4" id="KW-0285">Flavoprotein</keyword>
<feature type="chain" id="PRO_5045764552" description="Cholesterol oxidase" evidence="16">
    <location>
        <begin position="33"/>
        <end position="544"/>
    </location>
</feature>
<keyword evidence="9" id="KW-0753">Steroid metabolism</keyword>
<accession>A0ABU4BGY5</accession>
<dbReference type="InterPro" id="IPR036188">
    <property type="entry name" value="FAD/NAD-bd_sf"/>
</dbReference>
<dbReference type="PROSITE" id="PS51318">
    <property type="entry name" value="TAT"/>
    <property type="match status" value="1"/>
</dbReference>
<evidence type="ECO:0000256" key="3">
    <source>
        <dbReference type="ARBA" id="ARBA00022548"/>
    </source>
</evidence>
<dbReference type="PANTHER" id="PTHR47470">
    <property type="entry name" value="CHOLESTEROL OXIDASE"/>
    <property type="match status" value="1"/>
</dbReference>
<comment type="pathway">
    <text evidence="12">Steroid metabolism; cholesterol degradation.</text>
</comment>
<evidence type="ECO:0000256" key="16">
    <source>
        <dbReference type="SAM" id="SignalP"/>
    </source>
</evidence>
<dbReference type="SUPFAM" id="SSF51905">
    <property type="entry name" value="FAD/NAD(P)-binding domain"/>
    <property type="match status" value="1"/>
</dbReference>
<proteinExistence type="inferred from homology"/>
<evidence type="ECO:0000256" key="8">
    <source>
        <dbReference type="ARBA" id="ARBA00023166"/>
    </source>
</evidence>
<keyword evidence="16" id="KW-0732">Signal</keyword>
<keyword evidence="7" id="KW-0443">Lipid metabolism</keyword>
<dbReference type="Proteomes" id="UP001185755">
    <property type="component" value="Unassembled WGS sequence"/>
</dbReference>
<evidence type="ECO:0000256" key="13">
    <source>
        <dbReference type="ARBA" id="ARBA00049723"/>
    </source>
</evidence>
<dbReference type="EC" id="5.3.3.1" evidence="11"/>
<dbReference type="InterPro" id="IPR052542">
    <property type="entry name" value="Cholesterol_Oxidase"/>
</dbReference>
<organism evidence="18 19">
    <name type="scientific">Rhodococcoides yunnanense</name>
    <dbReference type="NCBI Taxonomy" id="278209"/>
    <lineage>
        <taxon>Bacteria</taxon>
        <taxon>Bacillati</taxon>
        <taxon>Actinomycetota</taxon>
        <taxon>Actinomycetes</taxon>
        <taxon>Mycobacteriales</taxon>
        <taxon>Nocardiaceae</taxon>
        <taxon>Rhodococcoides</taxon>
    </lineage>
</organism>
<reference evidence="18 19" key="1">
    <citation type="submission" date="2023-10" db="EMBL/GenBank/DDBJ databases">
        <title>Development of a sustainable strategy for remediation of hydrocarbon-contaminated territories based on the waste exchange concept.</title>
        <authorList>
            <person name="Krivoruchko A."/>
        </authorList>
    </citation>
    <scope>NUCLEOTIDE SEQUENCE [LARGE SCALE GENOMIC DNA]</scope>
    <source>
        <strain evidence="18 19">IEGM 1323</strain>
    </source>
</reference>
<name>A0ABU4BGY5_9NOCA</name>
<comment type="caution">
    <text evidence="18">The sequence shown here is derived from an EMBL/GenBank/DDBJ whole genome shotgun (WGS) entry which is preliminary data.</text>
</comment>
<dbReference type="InterPro" id="IPR007867">
    <property type="entry name" value="GMC_OxRtase_C"/>
</dbReference>
<dbReference type="PANTHER" id="PTHR47470:SF1">
    <property type="entry name" value="FAD-DEPENDENT OXIDOREDUCTASE 2 FAD BINDING DOMAIN-CONTAINING PROTEIN"/>
    <property type="match status" value="1"/>
</dbReference>
<feature type="signal peptide" evidence="16">
    <location>
        <begin position="1"/>
        <end position="32"/>
    </location>
</feature>
<dbReference type="SUPFAM" id="SSF54373">
    <property type="entry name" value="FAD-linked reductases, C-terminal domain"/>
    <property type="match status" value="1"/>
</dbReference>
<dbReference type="RefSeq" id="WP_317565604.1">
    <property type="nucleotide sequence ID" value="NZ_JAWLJX010000006.1"/>
</dbReference>
<evidence type="ECO:0000256" key="9">
    <source>
        <dbReference type="ARBA" id="ARBA00023221"/>
    </source>
</evidence>
<evidence type="ECO:0000256" key="5">
    <source>
        <dbReference type="ARBA" id="ARBA00022827"/>
    </source>
</evidence>
<keyword evidence="10" id="KW-0413">Isomerase</keyword>
<evidence type="ECO:0000256" key="15">
    <source>
        <dbReference type="ARBA" id="ARBA00049778"/>
    </source>
</evidence>
<keyword evidence="8" id="KW-1207">Sterol metabolism</keyword>
<dbReference type="Pfam" id="PF05199">
    <property type="entry name" value="GMC_oxred_C"/>
    <property type="match status" value="1"/>
</dbReference>
<keyword evidence="5" id="KW-0274">FAD</keyword>
<evidence type="ECO:0000256" key="12">
    <source>
        <dbReference type="ARBA" id="ARBA00049645"/>
    </source>
</evidence>
<evidence type="ECO:0000256" key="14">
    <source>
        <dbReference type="ARBA" id="ARBA00049744"/>
    </source>
</evidence>
<evidence type="ECO:0000259" key="17">
    <source>
        <dbReference type="Pfam" id="PF05199"/>
    </source>
</evidence>
<evidence type="ECO:0000256" key="4">
    <source>
        <dbReference type="ARBA" id="ARBA00022630"/>
    </source>
</evidence>
<comment type="cofactor">
    <cofactor evidence="1">
        <name>FAD</name>
        <dbReference type="ChEBI" id="CHEBI:57692"/>
    </cofactor>
</comment>
<evidence type="ECO:0000256" key="2">
    <source>
        <dbReference type="ARBA" id="ARBA00010790"/>
    </source>
</evidence>
<dbReference type="EC" id="1.1.3.6" evidence="13"/>
<protein>
    <recommendedName>
        <fullName evidence="14">Cholesterol oxidase</fullName>
        <ecNumber evidence="13">1.1.3.6</ecNumber>
        <ecNumber evidence="11">5.3.3.1</ecNumber>
    </recommendedName>
    <alternativeName>
        <fullName evidence="15">Cholesterol isomerase</fullName>
    </alternativeName>
</protein>
<evidence type="ECO:0000256" key="7">
    <source>
        <dbReference type="ARBA" id="ARBA00023098"/>
    </source>
</evidence>
<dbReference type="InterPro" id="IPR006311">
    <property type="entry name" value="TAT_signal"/>
</dbReference>
<gene>
    <name evidence="18" type="ORF">R3P96_19180</name>
</gene>
<evidence type="ECO:0000256" key="10">
    <source>
        <dbReference type="ARBA" id="ARBA00023235"/>
    </source>
</evidence>
<dbReference type="Gene3D" id="3.30.410.10">
    <property type="entry name" value="Cholesterol Oxidase, domain 2"/>
    <property type="match status" value="1"/>
</dbReference>
<keyword evidence="3" id="KW-0153">Cholesterol metabolism</keyword>
<dbReference type="Pfam" id="PF13450">
    <property type="entry name" value="NAD_binding_8"/>
    <property type="match status" value="1"/>
</dbReference>
<evidence type="ECO:0000256" key="1">
    <source>
        <dbReference type="ARBA" id="ARBA00001974"/>
    </source>
</evidence>
<evidence type="ECO:0000313" key="19">
    <source>
        <dbReference type="Proteomes" id="UP001185755"/>
    </source>
</evidence>
<evidence type="ECO:0000256" key="11">
    <source>
        <dbReference type="ARBA" id="ARBA00038856"/>
    </source>
</evidence>
<dbReference type="EMBL" id="JAWLJX010000006">
    <property type="protein sequence ID" value="MDV6263465.1"/>
    <property type="molecule type" value="Genomic_DNA"/>
</dbReference>